<gene>
    <name evidence="2" type="ORF">Aglo03_34670</name>
</gene>
<dbReference type="InterPro" id="IPR036388">
    <property type="entry name" value="WH-like_DNA-bd_sf"/>
</dbReference>
<dbReference type="InterPro" id="IPR000835">
    <property type="entry name" value="HTH_MarR-typ"/>
</dbReference>
<dbReference type="PROSITE" id="PS50995">
    <property type="entry name" value="HTH_MARR_2"/>
    <property type="match status" value="1"/>
</dbReference>
<dbReference type="SMART" id="SM00347">
    <property type="entry name" value="HTH_MARR"/>
    <property type="match status" value="1"/>
</dbReference>
<dbReference type="Pfam" id="PF12802">
    <property type="entry name" value="MarR_2"/>
    <property type="match status" value="1"/>
</dbReference>
<protein>
    <submittedName>
        <fullName evidence="2">MarR family transcriptional regulator</fullName>
    </submittedName>
</protein>
<evidence type="ECO:0000313" key="2">
    <source>
        <dbReference type="EMBL" id="GLW92651.1"/>
    </source>
</evidence>
<dbReference type="EMBL" id="BSSD01000005">
    <property type="protein sequence ID" value="GLW92651.1"/>
    <property type="molecule type" value="Genomic_DNA"/>
</dbReference>
<dbReference type="SUPFAM" id="SSF46785">
    <property type="entry name" value="Winged helix' DNA-binding domain"/>
    <property type="match status" value="1"/>
</dbReference>
<dbReference type="GO" id="GO:0006950">
    <property type="term" value="P:response to stress"/>
    <property type="evidence" value="ECO:0007669"/>
    <property type="project" value="TreeGrafter"/>
</dbReference>
<dbReference type="PANTHER" id="PTHR33164:SF99">
    <property type="entry name" value="MARR FAMILY REGULATORY PROTEIN"/>
    <property type="match status" value="1"/>
</dbReference>
<dbReference type="InterPro" id="IPR039422">
    <property type="entry name" value="MarR/SlyA-like"/>
</dbReference>
<dbReference type="RefSeq" id="WP_253831218.1">
    <property type="nucleotide sequence ID" value="NZ_BAAAVC010000012.1"/>
</dbReference>
<evidence type="ECO:0000313" key="3">
    <source>
        <dbReference type="Proteomes" id="UP001165042"/>
    </source>
</evidence>
<feature type="domain" description="HTH marR-type" evidence="1">
    <location>
        <begin position="14"/>
        <end position="150"/>
    </location>
</feature>
<dbReference type="InterPro" id="IPR036390">
    <property type="entry name" value="WH_DNA-bd_sf"/>
</dbReference>
<sequence length="150" mass="16551">MTVPERTARPTREELHAWRTFLRAHAHITRVLEAELVAEQRLSLGGYDVLVQLAEAPDRKLRMAELADAVLLSRSGVTRLVDRLERAGMVARERVAGDGRGVVAALTEQGLDVLRTASRTHLAGVAEHFVARLDGEQLRKLGDLCGQLID</sequence>
<dbReference type="Gene3D" id="1.10.10.10">
    <property type="entry name" value="Winged helix-like DNA-binding domain superfamily/Winged helix DNA-binding domain"/>
    <property type="match status" value="1"/>
</dbReference>
<name>A0A9W6QM99_9PSEU</name>
<dbReference type="Proteomes" id="UP001165042">
    <property type="component" value="Unassembled WGS sequence"/>
</dbReference>
<dbReference type="AlphaFoldDB" id="A0A9W6QM99"/>
<comment type="caution">
    <text evidence="2">The sequence shown here is derived from an EMBL/GenBank/DDBJ whole genome shotgun (WGS) entry which is preliminary data.</text>
</comment>
<dbReference type="PANTHER" id="PTHR33164">
    <property type="entry name" value="TRANSCRIPTIONAL REGULATOR, MARR FAMILY"/>
    <property type="match status" value="1"/>
</dbReference>
<evidence type="ECO:0000259" key="1">
    <source>
        <dbReference type="PROSITE" id="PS50995"/>
    </source>
</evidence>
<accession>A0A9W6QM99</accession>
<dbReference type="PRINTS" id="PR00598">
    <property type="entry name" value="HTHMARR"/>
</dbReference>
<organism evidence="2 3">
    <name type="scientific">Actinokineospora globicatena</name>
    <dbReference type="NCBI Taxonomy" id="103729"/>
    <lineage>
        <taxon>Bacteria</taxon>
        <taxon>Bacillati</taxon>
        <taxon>Actinomycetota</taxon>
        <taxon>Actinomycetes</taxon>
        <taxon>Pseudonocardiales</taxon>
        <taxon>Pseudonocardiaceae</taxon>
        <taxon>Actinokineospora</taxon>
    </lineage>
</organism>
<keyword evidence="3" id="KW-1185">Reference proteome</keyword>
<dbReference type="GO" id="GO:0003700">
    <property type="term" value="F:DNA-binding transcription factor activity"/>
    <property type="evidence" value="ECO:0007669"/>
    <property type="project" value="InterPro"/>
</dbReference>
<proteinExistence type="predicted"/>
<reference evidence="2" key="1">
    <citation type="submission" date="2023-02" db="EMBL/GenBank/DDBJ databases">
        <title>Actinokineospora globicatena NBRC 15670.</title>
        <authorList>
            <person name="Ichikawa N."/>
            <person name="Sato H."/>
            <person name="Tonouchi N."/>
        </authorList>
    </citation>
    <scope>NUCLEOTIDE SEQUENCE</scope>
    <source>
        <strain evidence="2">NBRC 15670</strain>
    </source>
</reference>